<evidence type="ECO:0000313" key="2">
    <source>
        <dbReference type="EMBL" id="MBL0741394.1"/>
    </source>
</evidence>
<dbReference type="PROSITE" id="PS51257">
    <property type="entry name" value="PROKAR_LIPOPROTEIN"/>
    <property type="match status" value="1"/>
</dbReference>
<reference evidence="2 3" key="1">
    <citation type="submission" date="2021-01" db="EMBL/GenBank/DDBJ databases">
        <title>Chryseolinea sp. Jin1 Genome sequencing and assembly.</title>
        <authorList>
            <person name="Kim I."/>
        </authorList>
    </citation>
    <scope>NUCLEOTIDE SEQUENCE [LARGE SCALE GENOMIC DNA]</scope>
    <source>
        <strain evidence="2 3">Jin1</strain>
    </source>
</reference>
<feature type="signal peptide" evidence="1">
    <location>
        <begin position="1"/>
        <end position="21"/>
    </location>
</feature>
<evidence type="ECO:0000313" key="3">
    <source>
        <dbReference type="Proteomes" id="UP000613030"/>
    </source>
</evidence>
<dbReference type="EMBL" id="JAERRB010000003">
    <property type="protein sequence ID" value="MBL0741394.1"/>
    <property type="molecule type" value="Genomic_DNA"/>
</dbReference>
<keyword evidence="3" id="KW-1185">Reference proteome</keyword>
<keyword evidence="1" id="KW-0732">Signal</keyword>
<dbReference type="RefSeq" id="WP_202008775.1">
    <property type="nucleotide sequence ID" value="NZ_JAERRB010000003.1"/>
</dbReference>
<protein>
    <recommendedName>
        <fullName evidence="4">YD repeat-containing protein</fullName>
    </recommendedName>
</protein>
<gene>
    <name evidence="2" type="ORF">JI741_09190</name>
</gene>
<feature type="chain" id="PRO_5045362627" description="YD repeat-containing protein" evidence="1">
    <location>
        <begin position="22"/>
        <end position="1223"/>
    </location>
</feature>
<accession>A0ABS1KPW4</accession>
<evidence type="ECO:0008006" key="4">
    <source>
        <dbReference type="Google" id="ProtNLM"/>
    </source>
</evidence>
<organism evidence="2 3">
    <name type="scientific">Chryseolinea lacunae</name>
    <dbReference type="NCBI Taxonomy" id="2801331"/>
    <lineage>
        <taxon>Bacteria</taxon>
        <taxon>Pseudomonadati</taxon>
        <taxon>Bacteroidota</taxon>
        <taxon>Cytophagia</taxon>
        <taxon>Cytophagales</taxon>
        <taxon>Fulvivirgaceae</taxon>
        <taxon>Chryseolinea</taxon>
    </lineage>
</organism>
<dbReference type="Proteomes" id="UP000613030">
    <property type="component" value="Unassembled WGS sequence"/>
</dbReference>
<comment type="caution">
    <text evidence="2">The sequence shown here is derived from an EMBL/GenBank/DDBJ whole genome shotgun (WGS) entry which is preliminary data.</text>
</comment>
<sequence>MINKLSWLFALALLLACQLDAKCQTGPSLNIVNPPPPDVSALTKFGQVPVSNFTGIPNISVPIYTINEGTVAFPISIQYHAGGIKVKEDASEVGLGWALSAGGSITAITRGRPDFQGGFADTYVDMPDAPTTILSTSRQPITSIDQWYYAWGSDSHQFTSSNYSGILFSGLNLPHANTAKEYFNYFEVGNEGTAPDFASDLYVLNFGNRSCKFIFDNNFKPTVLGDGALKIELIPNGTYPDWKVTDESGTIYYFTQRQFSYSNSVDPALTTGTASSLSTWHLTKIRSATYGEINFNYLYSTQSFVHPLPSISETYRVGNSSPNIQQNFELVTPHFTMYHQLNIDNIQFSSGYVKFLYDDQRADLQGGRRLFSVEVRDKENRLVKKTNLDNNDYFIANQGYYSGIPEINFVVNSLTNYTSDNHNKRLKLKGTSEINLVSNEVDSKYIFTYNEQLNLPGKLSLAVDHWGFFNGAQNQQLVPPATITLPSQATEFLPGANRNANPAFSQANILTSIQYPTGVKVGFSYANNQYTRQETVIHYSDETSSLFKDDASSVVNSSGFVDANGNFTAATAWNGKKLKIYCLVYRDNNLYPLGTYFLDIVIKKDGNFLKRINTLSGTAVQDSSIVIQGGSSYNISFDPTTVDFFNSCEIRRTVYVPKASSTSSLEMVTRYLGGLRVGNISTLDPITLKSTNRKYTYLDGTADDIPIYVSPVGHDYYSIVSGGTPVYYDNPFRYRYGQSIYEFSDGRDAPYFGYGRVQISDLDADNIPNGMTEYYYNNSGSINVNTMLYYSNQIGLDVVNPIITPIPAITRGRGDLLEERYFKWTNNVMAPISRDQYIYTANNSTKVWQMLFDQGLAAPIGGGYNSERYFKINAHHFAIPVNRNTLDRKDHYQYDNLGNESLTFSEKYTYDVVNGHFQMIAKSVTASNGDTNNLYYKFPQDYTGLQDQSNLDGIAMGILNLQNRHIVIPVESYKEIIPVRTPNTRKYVGGLLNTFNQVLPTLNQVMAIESQSPMNSFSFSTIVNGQFLKDPRYTTRVRFTNYDEKGRLLQQSLEQNYSTAYKWGYDQQFLIAEIANSSVGDVFLENFEEGNGNGSIDNSKTGHHSFTGSYSKNLVSLSNGDYILSYWMKSGIDWILTEQNVVVTNGSYSINLGSGQYDDIRFFPKSAQMTTYTYDPLIGLTSQSDANNKVTYYEYDSLMRLKLMRDEKRNIIKEFEYKYWQSK</sequence>
<evidence type="ECO:0000256" key="1">
    <source>
        <dbReference type="SAM" id="SignalP"/>
    </source>
</evidence>
<name>A0ABS1KPW4_9BACT</name>
<proteinExistence type="predicted"/>